<feature type="binding site" evidence="6">
    <location>
        <begin position="278"/>
        <end position="281"/>
    </location>
    <ligand>
        <name>GTP</name>
        <dbReference type="ChEBI" id="CHEBI:37565"/>
    </ligand>
</feature>
<feature type="binding site" evidence="6">
    <location>
        <position position="253"/>
    </location>
    <ligand>
        <name>K(+)</name>
        <dbReference type="ChEBI" id="CHEBI:29103"/>
    </ligand>
</feature>
<feature type="binding site" evidence="6">
    <location>
        <begin position="234"/>
        <end position="239"/>
    </location>
    <ligand>
        <name>GTP</name>
        <dbReference type="ChEBI" id="CHEBI:37565"/>
    </ligand>
</feature>
<dbReference type="Gene3D" id="3.40.50.300">
    <property type="entry name" value="P-loop containing nucleotide triphosphate hydrolases"/>
    <property type="match status" value="1"/>
</dbReference>
<dbReference type="Gene3D" id="1.20.120.430">
    <property type="entry name" value="tRNA modification GTPase MnmE domain 2"/>
    <property type="match status" value="1"/>
</dbReference>
<dbReference type="Pfam" id="PF12631">
    <property type="entry name" value="MnmE_helical"/>
    <property type="match status" value="1"/>
</dbReference>
<dbReference type="Pfam" id="PF01926">
    <property type="entry name" value="MMR_HSR1"/>
    <property type="match status" value="1"/>
</dbReference>
<evidence type="ECO:0000313" key="10">
    <source>
        <dbReference type="Proteomes" id="UP000076226"/>
    </source>
</evidence>
<dbReference type="PROSITE" id="PS51709">
    <property type="entry name" value="G_TRME"/>
    <property type="match status" value="1"/>
</dbReference>
<keyword evidence="6" id="KW-0963">Cytoplasm</keyword>
<dbReference type="Proteomes" id="UP000076226">
    <property type="component" value="Chromosome"/>
</dbReference>
<evidence type="ECO:0000256" key="4">
    <source>
        <dbReference type="ARBA" id="ARBA00022958"/>
    </source>
</evidence>
<feature type="binding site" evidence="6">
    <location>
        <position position="23"/>
    </location>
    <ligand>
        <name>(6S)-5-formyl-5,6,7,8-tetrahydrofolate</name>
        <dbReference type="ChEBI" id="CHEBI:57457"/>
    </ligand>
</feature>
<dbReference type="InterPro" id="IPR006073">
    <property type="entry name" value="GTP-bd"/>
</dbReference>
<dbReference type="RefSeq" id="WP_063167088.1">
    <property type="nucleotide sequence ID" value="NZ_CP014342.1"/>
</dbReference>
<dbReference type="InterPro" id="IPR027266">
    <property type="entry name" value="TrmE/GcvT-like"/>
</dbReference>
<proteinExistence type="inferred from homology"/>
<keyword evidence="6" id="KW-0378">Hydrolase</keyword>
<dbReference type="EC" id="3.6.-.-" evidence="6"/>
<keyword evidence="5 6" id="KW-0342">GTP-binding</keyword>
<evidence type="ECO:0000256" key="2">
    <source>
        <dbReference type="ARBA" id="ARBA00022694"/>
    </source>
</evidence>
<dbReference type="HAMAP" id="MF_00379">
    <property type="entry name" value="GTPase_MnmE"/>
    <property type="match status" value="1"/>
</dbReference>
<dbReference type="Gene3D" id="3.30.1360.120">
    <property type="entry name" value="Probable tRNA modification gtpase trme, domain 1"/>
    <property type="match status" value="1"/>
</dbReference>
<feature type="binding site" evidence="6">
    <location>
        <position position="88"/>
    </location>
    <ligand>
        <name>(6S)-5-formyl-5,6,7,8-tetrahydrofolate</name>
        <dbReference type="ChEBI" id="CHEBI:57457"/>
    </ligand>
</feature>
<comment type="function">
    <text evidence="6">Exhibits a very high intrinsic GTPase hydrolysis rate. Involved in the addition of a carboxymethylaminomethyl (cmnm) group at the wobble position (U34) of certain tRNAs, forming tRNA-cmnm(5)s(2)U34.</text>
</comment>
<keyword evidence="4 6" id="KW-0630">Potassium</keyword>
<keyword evidence="2 6" id="KW-0819">tRNA processing</keyword>
<dbReference type="InterPro" id="IPR005225">
    <property type="entry name" value="Small_GTP-bd"/>
</dbReference>
<evidence type="ECO:0000313" key="9">
    <source>
        <dbReference type="EMBL" id="AMX84948.1"/>
    </source>
</evidence>
<dbReference type="PANTHER" id="PTHR42714:SF2">
    <property type="entry name" value="TRNA MODIFICATION GTPASE GTPBP3, MITOCHONDRIAL"/>
    <property type="match status" value="1"/>
</dbReference>
<dbReference type="InterPro" id="IPR027368">
    <property type="entry name" value="MnmE_dom2"/>
</dbReference>
<feature type="binding site" evidence="6">
    <location>
        <position position="259"/>
    </location>
    <ligand>
        <name>Mg(2+)</name>
        <dbReference type="ChEBI" id="CHEBI:18420"/>
    </ligand>
</feature>
<dbReference type="EMBL" id="CP014342">
    <property type="protein sequence ID" value="AMX84948.1"/>
    <property type="molecule type" value="Genomic_DNA"/>
</dbReference>
<gene>
    <name evidence="6" type="primary">mnmE</name>
    <name evidence="6" type="synonym">trmE</name>
    <name evidence="9" type="ORF">GS3922_15780</name>
</gene>
<name>A0ABN4NJR8_9BACL</name>
<comment type="subunit">
    <text evidence="6">Homodimer. Heterotetramer of two MnmE and two MnmG subunits.</text>
</comment>
<dbReference type="InterPro" id="IPR027417">
    <property type="entry name" value="P-loop_NTPase"/>
</dbReference>
<dbReference type="NCBIfam" id="TIGR00450">
    <property type="entry name" value="mnmE_trmE_thdF"/>
    <property type="match status" value="1"/>
</dbReference>
<evidence type="ECO:0000256" key="7">
    <source>
        <dbReference type="RuleBase" id="RU003313"/>
    </source>
</evidence>
<dbReference type="InterPro" id="IPR025867">
    <property type="entry name" value="MnmE_helical"/>
</dbReference>
<dbReference type="CDD" id="cd04164">
    <property type="entry name" value="trmE"/>
    <property type="match status" value="1"/>
</dbReference>
<dbReference type="InterPro" id="IPR031168">
    <property type="entry name" value="G_TrmE"/>
</dbReference>
<comment type="subcellular location">
    <subcellularLocation>
        <location evidence="6">Cytoplasm</location>
    </subcellularLocation>
</comment>
<keyword evidence="6" id="KW-0479">Metal-binding</keyword>
<dbReference type="PRINTS" id="PR00449">
    <property type="entry name" value="RASTRNSFRMNG"/>
</dbReference>
<evidence type="ECO:0000256" key="5">
    <source>
        <dbReference type="ARBA" id="ARBA00023134"/>
    </source>
</evidence>
<dbReference type="NCBIfam" id="TIGR00231">
    <property type="entry name" value="small_GTP"/>
    <property type="match status" value="1"/>
</dbReference>
<keyword evidence="6" id="KW-0460">Magnesium</keyword>
<evidence type="ECO:0000256" key="1">
    <source>
        <dbReference type="ARBA" id="ARBA00011043"/>
    </source>
</evidence>
<feature type="binding site" evidence="6">
    <location>
        <position position="238"/>
    </location>
    <ligand>
        <name>Mg(2+)</name>
        <dbReference type="ChEBI" id="CHEBI:18420"/>
    </ligand>
</feature>
<dbReference type="CDD" id="cd14858">
    <property type="entry name" value="TrmE_N"/>
    <property type="match status" value="1"/>
</dbReference>
<evidence type="ECO:0000259" key="8">
    <source>
        <dbReference type="PROSITE" id="PS51709"/>
    </source>
</evidence>
<feature type="binding site" evidence="6">
    <location>
        <position position="462"/>
    </location>
    <ligand>
        <name>(6S)-5-formyl-5,6,7,8-tetrahydrofolate</name>
        <dbReference type="ChEBI" id="CHEBI:57457"/>
    </ligand>
</feature>
<feature type="binding site" evidence="6">
    <location>
        <position position="127"/>
    </location>
    <ligand>
        <name>(6S)-5-formyl-5,6,7,8-tetrahydrofolate</name>
        <dbReference type="ChEBI" id="CHEBI:57457"/>
    </ligand>
</feature>
<accession>A0ABN4NJR8</accession>
<dbReference type="Pfam" id="PF10396">
    <property type="entry name" value="TrmE_N"/>
    <property type="match status" value="1"/>
</dbReference>
<evidence type="ECO:0000256" key="6">
    <source>
        <dbReference type="HAMAP-Rule" id="MF_00379"/>
    </source>
</evidence>
<dbReference type="PANTHER" id="PTHR42714">
    <property type="entry name" value="TRNA MODIFICATION GTPASE GTPBP3"/>
    <property type="match status" value="1"/>
</dbReference>
<evidence type="ECO:0000256" key="3">
    <source>
        <dbReference type="ARBA" id="ARBA00022741"/>
    </source>
</evidence>
<protein>
    <recommendedName>
        <fullName evidence="6">tRNA modification GTPase MnmE</fullName>
        <ecNumber evidence="6">3.6.-.-</ecNumber>
    </recommendedName>
</protein>
<comment type="caution">
    <text evidence="6">Lacks conserved residue(s) required for the propagation of feature annotation.</text>
</comment>
<reference evidence="9 10" key="1">
    <citation type="submission" date="2016-02" db="EMBL/GenBank/DDBJ databases">
        <title>Complete genome sequence of Geobacillus subterraneus KCTC 3922T.</title>
        <authorList>
            <person name="Lee D.-W."/>
            <person name="Lee Y.-J."/>
            <person name="Lee S.-J."/>
            <person name="Park G.-S."/>
            <person name="Lee S.-J."/>
            <person name="Shin J.-H."/>
        </authorList>
    </citation>
    <scope>NUCLEOTIDE SEQUENCE [LARGE SCALE GENOMIC DNA]</scope>
    <source>
        <strain evidence="9 10">KCTC 3922</strain>
    </source>
</reference>
<comment type="similarity">
    <text evidence="1 6 7">Belongs to the TRAFAC class TrmE-Era-EngA-EngB-Septin-like GTPase superfamily. TrmE GTPase family.</text>
</comment>
<feature type="binding site" evidence="6">
    <location>
        <position position="258"/>
    </location>
    <ligand>
        <name>K(+)</name>
        <dbReference type="ChEBI" id="CHEBI:29103"/>
    </ligand>
</feature>
<dbReference type="SUPFAM" id="SSF52540">
    <property type="entry name" value="P-loop containing nucleoside triphosphate hydrolases"/>
    <property type="match status" value="1"/>
</dbReference>
<feature type="binding site" evidence="6">
    <location>
        <position position="234"/>
    </location>
    <ligand>
        <name>K(+)</name>
        <dbReference type="ChEBI" id="CHEBI:29103"/>
    </ligand>
</feature>
<keyword evidence="3 6" id="KW-0547">Nucleotide-binding</keyword>
<dbReference type="InterPro" id="IPR018948">
    <property type="entry name" value="GTP-bd_TrmE_N"/>
</dbReference>
<keyword evidence="10" id="KW-1185">Reference proteome</keyword>
<feature type="binding site" evidence="6">
    <location>
        <position position="255"/>
    </location>
    <ligand>
        <name>K(+)</name>
        <dbReference type="ChEBI" id="CHEBI:29103"/>
    </ligand>
</feature>
<feature type="binding site" evidence="6">
    <location>
        <begin position="253"/>
        <end position="259"/>
    </location>
    <ligand>
        <name>GTP</name>
        <dbReference type="ChEBI" id="CHEBI:37565"/>
    </ligand>
</feature>
<dbReference type="InterPro" id="IPR004520">
    <property type="entry name" value="GTPase_MnmE"/>
</dbReference>
<sequence length="462" mass="51225">MTEFDTIAAISTPMGEGAIAIVRLSGDEAIEIADRLFRSPTGKRLKDAPSHTIHYGHIVDPKSGRTVEEVMVSVMRAPKTFTREDVVEINCHGGFVSVNRLLQLVLANGARLAEPGEFTKRAFLNGRIDLSQAEAVIDLIRAKTDRAMNVALQQMEGRLSTLIRELRQTILETLAHVEVNIDYPEYDDVEEMTPRLLKEKAEYVRGQIEKLLSTAAQGKILREGLATVIIGRPNVGKSSLLNALAHENRAIVTDIPGTTRDVIEEYVNVRGVPLRLIDTAGIRETEDVVERIGVERSQQMLKRADLILLVLNYHEPLTEEDERLFAMTEGMDVIVIVNKTDLPENIDMERVKELAAGRPIVATSLLREQGIDELEKAIADLFFGGELEAGDLTYVSNSRHIALLEQAKKAIDDALSGIDAGMPVDLVQIDLRRAWELLGEIVGDTLHESLIDQLFAQFCLGK</sequence>
<organism evidence="9 10">
    <name type="scientific">Geobacillus subterraneus</name>
    <dbReference type="NCBI Taxonomy" id="129338"/>
    <lineage>
        <taxon>Bacteria</taxon>
        <taxon>Bacillati</taxon>
        <taxon>Bacillota</taxon>
        <taxon>Bacilli</taxon>
        <taxon>Bacillales</taxon>
        <taxon>Anoxybacillaceae</taxon>
        <taxon>Geobacillus</taxon>
    </lineage>
</organism>
<comment type="cofactor">
    <cofactor evidence="6">
        <name>K(+)</name>
        <dbReference type="ChEBI" id="CHEBI:29103"/>
    </cofactor>
    <text evidence="6">Binds 1 potassium ion per subunit.</text>
</comment>
<dbReference type="NCBIfam" id="NF003661">
    <property type="entry name" value="PRK05291.1-3"/>
    <property type="match status" value="1"/>
</dbReference>
<feature type="domain" description="TrmE-type G" evidence="8">
    <location>
        <begin position="224"/>
        <end position="383"/>
    </location>
</feature>